<dbReference type="Pfam" id="PF08002">
    <property type="entry name" value="DUF1697"/>
    <property type="match status" value="1"/>
</dbReference>
<dbReference type="SUPFAM" id="SSF160379">
    <property type="entry name" value="SP0830-like"/>
    <property type="match status" value="1"/>
</dbReference>
<dbReference type="PANTHER" id="PTHR36439">
    <property type="entry name" value="BLL4334 PROTEIN"/>
    <property type="match status" value="1"/>
</dbReference>
<reference evidence="2 3" key="1">
    <citation type="journal article" date="2019" name="Int. J. Syst. Evol. Microbiol.">
        <title>The Global Catalogue of Microorganisms (GCM) 10K type strain sequencing project: providing services to taxonomists for standard genome sequencing and annotation.</title>
        <authorList>
            <consortium name="The Broad Institute Genomics Platform"/>
            <consortium name="The Broad Institute Genome Sequencing Center for Infectious Disease"/>
            <person name="Wu L."/>
            <person name="Ma J."/>
        </authorList>
    </citation>
    <scope>NUCLEOTIDE SEQUENCE [LARGE SCALE GENOMIC DNA]</scope>
    <source>
        <strain evidence="2 3">JCM 9650</strain>
    </source>
</reference>
<accession>A0ABN3X8W4</accession>
<dbReference type="PANTHER" id="PTHR36439:SF1">
    <property type="entry name" value="DUF1697 DOMAIN-CONTAINING PROTEIN"/>
    <property type="match status" value="1"/>
</dbReference>
<sequence length="221" mass="23839">MFGLLREPPVGQSCEARRARAPAVVPTPTGHDGRTTVGAMATRYAALLRGINVGGGKKVPMAELRALLESLGLGDVRTYLQSGQAAFTAGHGDEESLAADLSGALAGRFGFDVEVIVRDHAYLKGVLDACPFPAADLEPKQLHVTYFSAPVTEGRFAEIDREAYVPEDFRLGDRCLYLYVPDGLGRSKLAEHLSKPRLSKGVVATSRNWNTVRKLVEMTEA</sequence>
<evidence type="ECO:0000256" key="1">
    <source>
        <dbReference type="SAM" id="MobiDB-lite"/>
    </source>
</evidence>
<dbReference type="EMBL" id="BAAAVA010000065">
    <property type="protein sequence ID" value="GAA2939582.1"/>
    <property type="molecule type" value="Genomic_DNA"/>
</dbReference>
<gene>
    <name evidence="2" type="ORF">GCM10010478_46660</name>
</gene>
<comment type="caution">
    <text evidence="2">The sequence shown here is derived from an EMBL/GenBank/DDBJ whole genome shotgun (WGS) entry which is preliminary data.</text>
</comment>
<keyword evidence="3" id="KW-1185">Reference proteome</keyword>
<evidence type="ECO:0000313" key="2">
    <source>
        <dbReference type="EMBL" id="GAA2939582.1"/>
    </source>
</evidence>
<dbReference type="Gene3D" id="3.30.70.1280">
    <property type="entry name" value="SP0830-like domains"/>
    <property type="match status" value="1"/>
</dbReference>
<name>A0ABN3X8W4_9ACTN</name>
<organism evidence="2 3">
    <name type="scientific">Streptomyces erythrogriseus</name>
    <dbReference type="NCBI Taxonomy" id="284027"/>
    <lineage>
        <taxon>Bacteria</taxon>
        <taxon>Bacillati</taxon>
        <taxon>Actinomycetota</taxon>
        <taxon>Actinomycetes</taxon>
        <taxon>Kitasatosporales</taxon>
        <taxon>Streptomycetaceae</taxon>
        <taxon>Streptomyces</taxon>
        <taxon>Streptomyces griseoincarnatus group</taxon>
    </lineage>
</organism>
<dbReference type="InterPro" id="IPR012545">
    <property type="entry name" value="DUF1697"/>
</dbReference>
<dbReference type="Proteomes" id="UP001501423">
    <property type="component" value="Unassembled WGS sequence"/>
</dbReference>
<protein>
    <submittedName>
        <fullName evidence="2">DUF1697 domain-containing protein</fullName>
    </submittedName>
</protein>
<feature type="region of interest" description="Disordered" evidence="1">
    <location>
        <begin position="13"/>
        <end position="35"/>
    </location>
</feature>
<evidence type="ECO:0000313" key="3">
    <source>
        <dbReference type="Proteomes" id="UP001501423"/>
    </source>
</evidence>
<proteinExistence type="predicted"/>
<dbReference type="PIRSF" id="PIRSF008502">
    <property type="entry name" value="UCP008502"/>
    <property type="match status" value="1"/>
</dbReference>